<dbReference type="InterPro" id="IPR001969">
    <property type="entry name" value="Aspartic_peptidase_AS"/>
</dbReference>
<accession>A0AAD7BBW9</accession>
<dbReference type="GO" id="GO:0004190">
    <property type="term" value="F:aspartic-type endopeptidase activity"/>
    <property type="evidence" value="ECO:0007669"/>
    <property type="project" value="UniProtKB-KW"/>
</dbReference>
<dbReference type="GO" id="GO:0000324">
    <property type="term" value="C:fungal-type vacuole"/>
    <property type="evidence" value="ECO:0007669"/>
    <property type="project" value="TreeGrafter"/>
</dbReference>
<feature type="domain" description="Peptidase A1" evidence="6">
    <location>
        <begin position="69"/>
        <end position="422"/>
    </location>
</feature>
<protein>
    <submittedName>
        <fullName evidence="7">Acid protease</fullName>
    </submittedName>
</protein>
<dbReference type="Proteomes" id="UP001221142">
    <property type="component" value="Unassembled WGS sequence"/>
</dbReference>
<dbReference type="PANTHER" id="PTHR47966">
    <property type="entry name" value="BETA-SITE APP-CLEAVING ENZYME, ISOFORM A-RELATED"/>
    <property type="match status" value="1"/>
</dbReference>
<comment type="similarity">
    <text evidence="1 4">Belongs to the peptidase A1 family.</text>
</comment>
<feature type="signal peptide" evidence="5">
    <location>
        <begin position="1"/>
        <end position="19"/>
    </location>
</feature>
<evidence type="ECO:0000256" key="5">
    <source>
        <dbReference type="SAM" id="SignalP"/>
    </source>
</evidence>
<feature type="chain" id="PRO_5041914193" evidence="5">
    <location>
        <begin position="20"/>
        <end position="427"/>
    </location>
</feature>
<keyword evidence="8" id="KW-1185">Reference proteome</keyword>
<dbReference type="InterPro" id="IPR034164">
    <property type="entry name" value="Pepsin-like_dom"/>
</dbReference>
<organism evidence="7 8">
    <name type="scientific">Roridomyces roridus</name>
    <dbReference type="NCBI Taxonomy" id="1738132"/>
    <lineage>
        <taxon>Eukaryota</taxon>
        <taxon>Fungi</taxon>
        <taxon>Dikarya</taxon>
        <taxon>Basidiomycota</taxon>
        <taxon>Agaricomycotina</taxon>
        <taxon>Agaricomycetes</taxon>
        <taxon>Agaricomycetidae</taxon>
        <taxon>Agaricales</taxon>
        <taxon>Marasmiineae</taxon>
        <taxon>Mycenaceae</taxon>
        <taxon>Roridomyces</taxon>
    </lineage>
</organism>
<dbReference type="EMBL" id="JARKIF010000022">
    <property type="protein sequence ID" value="KAJ7616523.1"/>
    <property type="molecule type" value="Genomic_DNA"/>
</dbReference>
<name>A0AAD7BBW9_9AGAR</name>
<evidence type="ECO:0000256" key="4">
    <source>
        <dbReference type="RuleBase" id="RU000454"/>
    </source>
</evidence>
<dbReference type="PRINTS" id="PR00792">
    <property type="entry name" value="PEPSIN"/>
</dbReference>
<evidence type="ECO:0000313" key="8">
    <source>
        <dbReference type="Proteomes" id="UP001221142"/>
    </source>
</evidence>
<dbReference type="Pfam" id="PF00026">
    <property type="entry name" value="Asp"/>
    <property type="match status" value="1"/>
</dbReference>
<keyword evidence="4 7" id="KW-0645">Protease</keyword>
<evidence type="ECO:0000256" key="2">
    <source>
        <dbReference type="ARBA" id="ARBA00022750"/>
    </source>
</evidence>
<dbReference type="PANTHER" id="PTHR47966:SF47">
    <property type="entry name" value="ENDOPEPTIDASE, PUTATIVE (AFU_ORTHOLOGUE AFUA_3G01220)-RELATED"/>
    <property type="match status" value="1"/>
</dbReference>
<comment type="caution">
    <text evidence="7">The sequence shown here is derived from an EMBL/GenBank/DDBJ whole genome shotgun (WGS) entry which is preliminary data.</text>
</comment>
<dbReference type="PROSITE" id="PS51767">
    <property type="entry name" value="PEPTIDASE_A1"/>
    <property type="match status" value="1"/>
</dbReference>
<dbReference type="InterPro" id="IPR001461">
    <property type="entry name" value="Aspartic_peptidase_A1"/>
</dbReference>
<proteinExistence type="inferred from homology"/>
<evidence type="ECO:0000256" key="1">
    <source>
        <dbReference type="ARBA" id="ARBA00007447"/>
    </source>
</evidence>
<evidence type="ECO:0000313" key="7">
    <source>
        <dbReference type="EMBL" id="KAJ7616523.1"/>
    </source>
</evidence>
<dbReference type="SUPFAM" id="SSF50630">
    <property type="entry name" value="Acid proteases"/>
    <property type="match status" value="1"/>
</dbReference>
<gene>
    <name evidence="7" type="ORF">FB45DRAFT_1105732</name>
</gene>
<reference evidence="7" key="1">
    <citation type="submission" date="2023-03" db="EMBL/GenBank/DDBJ databases">
        <title>Massive genome expansion in bonnet fungi (Mycena s.s.) driven by repeated elements and novel gene families across ecological guilds.</title>
        <authorList>
            <consortium name="Lawrence Berkeley National Laboratory"/>
            <person name="Harder C.B."/>
            <person name="Miyauchi S."/>
            <person name="Viragh M."/>
            <person name="Kuo A."/>
            <person name="Thoen E."/>
            <person name="Andreopoulos B."/>
            <person name="Lu D."/>
            <person name="Skrede I."/>
            <person name="Drula E."/>
            <person name="Henrissat B."/>
            <person name="Morin E."/>
            <person name="Kohler A."/>
            <person name="Barry K."/>
            <person name="LaButti K."/>
            <person name="Morin E."/>
            <person name="Salamov A."/>
            <person name="Lipzen A."/>
            <person name="Mereny Z."/>
            <person name="Hegedus B."/>
            <person name="Baldrian P."/>
            <person name="Stursova M."/>
            <person name="Weitz H."/>
            <person name="Taylor A."/>
            <person name="Grigoriev I.V."/>
            <person name="Nagy L.G."/>
            <person name="Martin F."/>
            <person name="Kauserud H."/>
        </authorList>
    </citation>
    <scope>NUCLEOTIDE SEQUENCE</scope>
    <source>
        <strain evidence="7">9284</strain>
    </source>
</reference>
<dbReference type="Gene3D" id="2.40.70.10">
    <property type="entry name" value="Acid Proteases"/>
    <property type="match status" value="2"/>
</dbReference>
<dbReference type="AlphaFoldDB" id="A0AAD7BBW9"/>
<dbReference type="CDD" id="cd05471">
    <property type="entry name" value="pepsin_like"/>
    <property type="match status" value="1"/>
</dbReference>
<evidence type="ECO:0000256" key="3">
    <source>
        <dbReference type="PIRSR" id="PIRSR601461-1"/>
    </source>
</evidence>
<keyword evidence="5" id="KW-0732">Signal</keyword>
<dbReference type="GO" id="GO:0006508">
    <property type="term" value="P:proteolysis"/>
    <property type="evidence" value="ECO:0007669"/>
    <property type="project" value="UniProtKB-KW"/>
</dbReference>
<sequence length="427" mass="45078">MVPLAPFSLSLLLAACAGALETPSLPVASITAPIVSRQQKRPSKTHALRSLLAAGSTADLFASDYGFDYLVSLTVGGQQFYAIADTGSSDTWVPQTGFQCFNLTGAREPQSACAFGTTGFNKTRSQTFQAYPDTKFSIYLEGVAAFETVEVAGLTVTHQEIGVVSKAAWMGDGVNSGLLGLAYPALTSVVNSSNPENPILYDPFFFNALPDFSVSLDRGADGPNSTHKHGTVAHFGYLAFGGIPPVPVTNLSVTLPVQGYSLSSRLPSSSSSSSSTGYFYYTLPIQGFTINSNTTLLGANNNTILDTGTTLSLLPSSAARAFNAAFRPPAQWDLHTQTYYVPCNAIAPSLGVKLGGRVFNTDPRDAVVWVGKDEGGGDVCVSGVQDAGGDAEDEGLVFILGDMFLHNVVSTFDIGQNRVTLTQRKPY</sequence>
<keyword evidence="2 4" id="KW-0064">Aspartyl protease</keyword>
<dbReference type="InterPro" id="IPR033121">
    <property type="entry name" value="PEPTIDASE_A1"/>
</dbReference>
<feature type="active site" evidence="3">
    <location>
        <position position="85"/>
    </location>
</feature>
<dbReference type="PROSITE" id="PS00141">
    <property type="entry name" value="ASP_PROTEASE"/>
    <property type="match status" value="1"/>
</dbReference>
<evidence type="ECO:0000259" key="6">
    <source>
        <dbReference type="PROSITE" id="PS51767"/>
    </source>
</evidence>
<dbReference type="InterPro" id="IPR021109">
    <property type="entry name" value="Peptidase_aspartic_dom_sf"/>
</dbReference>
<keyword evidence="4" id="KW-0378">Hydrolase</keyword>
<feature type="active site" evidence="3">
    <location>
        <position position="306"/>
    </location>
</feature>